<feature type="transmembrane region" description="Helical" evidence="7">
    <location>
        <begin position="32"/>
        <end position="53"/>
    </location>
</feature>
<keyword evidence="5 7" id="KW-1133">Transmembrane helix</keyword>
<keyword evidence="3 7" id="KW-0812">Transmembrane</keyword>
<sequence>MFIRYHAKLGEKITMREIADDLRNAFRKSNNALAKFIIFNLAVFIILNIVNVITQLSGTEPVFKTIMSFIQMPPQLPSLLIKPWTILTYGFVHLDFFHVLFNMLFLYWFGQLIMSYLGNQKFINIYILGVLAGGLFYTIFYNTFSFYNQNAEAFGAPLIGASAGVMAIVWAGATLMPNYTFHLLFLGPVKLKYIALFYFILSLIRITGFNAGGELAHVGGAIMGFIYIKQLRKGRDIGLFIEKIMSLGERIFKPKPFIKVTHSMSDSTSKATRSRSKETEYSSVSTNTTYFVNQDEIDAILDKISERGYEALTKEEKQKLFNASKK</sequence>
<dbReference type="Pfam" id="PF20216">
    <property type="entry name" value="DUF6576"/>
    <property type="match status" value="1"/>
</dbReference>
<evidence type="ECO:0000256" key="7">
    <source>
        <dbReference type="SAM" id="Phobius"/>
    </source>
</evidence>
<evidence type="ECO:0000313" key="10">
    <source>
        <dbReference type="EMBL" id="MDR6238081.1"/>
    </source>
</evidence>
<feature type="transmembrane region" description="Helical" evidence="7">
    <location>
        <begin position="183"/>
        <end position="201"/>
    </location>
</feature>
<dbReference type="GO" id="GO:0006508">
    <property type="term" value="P:proteolysis"/>
    <property type="evidence" value="ECO:0007669"/>
    <property type="project" value="UniProtKB-KW"/>
</dbReference>
<feature type="domain" description="Peptidase S54 rhomboid" evidence="8">
    <location>
        <begin position="83"/>
        <end position="229"/>
    </location>
</feature>
<dbReference type="InterPro" id="IPR046483">
    <property type="entry name" value="DUF6576"/>
</dbReference>
<accession>A0AAE3XLP7</accession>
<keyword evidence="11" id="KW-1185">Reference proteome</keyword>
<proteinExistence type="inferred from homology"/>
<name>A0AAE3XLP7_9BACT</name>
<evidence type="ECO:0000256" key="2">
    <source>
        <dbReference type="ARBA" id="ARBA00009045"/>
    </source>
</evidence>
<feature type="transmembrane region" description="Helical" evidence="7">
    <location>
        <begin position="86"/>
        <end position="110"/>
    </location>
</feature>
<feature type="transmembrane region" description="Helical" evidence="7">
    <location>
        <begin position="207"/>
        <end position="228"/>
    </location>
</feature>
<dbReference type="InterPro" id="IPR050925">
    <property type="entry name" value="Rhomboid_protease_S54"/>
</dbReference>
<keyword evidence="10" id="KW-0645">Protease</keyword>
<feature type="transmembrane region" description="Helical" evidence="7">
    <location>
        <begin position="122"/>
        <end position="141"/>
    </location>
</feature>
<dbReference type="SUPFAM" id="SSF144091">
    <property type="entry name" value="Rhomboid-like"/>
    <property type="match status" value="1"/>
</dbReference>
<dbReference type="InterPro" id="IPR022764">
    <property type="entry name" value="Peptidase_S54_rhomboid_dom"/>
</dbReference>
<protein>
    <submittedName>
        <fullName evidence="10">Membrane associated rhomboid family serine protease</fullName>
    </submittedName>
</protein>
<keyword evidence="4" id="KW-0378">Hydrolase</keyword>
<evidence type="ECO:0000256" key="3">
    <source>
        <dbReference type="ARBA" id="ARBA00022692"/>
    </source>
</evidence>
<dbReference type="EMBL" id="JAVDQD010000001">
    <property type="protein sequence ID" value="MDR6238081.1"/>
    <property type="molecule type" value="Genomic_DNA"/>
</dbReference>
<dbReference type="GO" id="GO:0004252">
    <property type="term" value="F:serine-type endopeptidase activity"/>
    <property type="evidence" value="ECO:0007669"/>
    <property type="project" value="InterPro"/>
</dbReference>
<dbReference type="Pfam" id="PF01694">
    <property type="entry name" value="Rhomboid"/>
    <property type="match status" value="1"/>
</dbReference>
<dbReference type="Gene3D" id="1.20.1540.10">
    <property type="entry name" value="Rhomboid-like"/>
    <property type="match status" value="1"/>
</dbReference>
<dbReference type="PANTHER" id="PTHR43731">
    <property type="entry name" value="RHOMBOID PROTEASE"/>
    <property type="match status" value="1"/>
</dbReference>
<reference evidence="10" key="1">
    <citation type="submission" date="2023-07" db="EMBL/GenBank/DDBJ databases">
        <title>Genomic Encyclopedia of Type Strains, Phase IV (KMG-IV): sequencing the most valuable type-strain genomes for metagenomic binning, comparative biology and taxonomic classification.</title>
        <authorList>
            <person name="Goeker M."/>
        </authorList>
    </citation>
    <scope>NUCLEOTIDE SEQUENCE</scope>
    <source>
        <strain evidence="10">DSM 26174</strain>
    </source>
</reference>
<feature type="domain" description="DUF6576" evidence="9">
    <location>
        <begin position="293"/>
        <end position="326"/>
    </location>
</feature>
<dbReference type="InterPro" id="IPR035952">
    <property type="entry name" value="Rhomboid-like_sf"/>
</dbReference>
<dbReference type="Proteomes" id="UP001185092">
    <property type="component" value="Unassembled WGS sequence"/>
</dbReference>
<keyword evidence="6 7" id="KW-0472">Membrane</keyword>
<evidence type="ECO:0000259" key="9">
    <source>
        <dbReference type="Pfam" id="PF20216"/>
    </source>
</evidence>
<evidence type="ECO:0000256" key="6">
    <source>
        <dbReference type="ARBA" id="ARBA00023136"/>
    </source>
</evidence>
<feature type="transmembrane region" description="Helical" evidence="7">
    <location>
        <begin position="153"/>
        <end position="171"/>
    </location>
</feature>
<gene>
    <name evidence="10" type="ORF">HNQ88_001057</name>
</gene>
<dbReference type="AlphaFoldDB" id="A0AAE3XLP7"/>
<evidence type="ECO:0000256" key="5">
    <source>
        <dbReference type="ARBA" id="ARBA00022989"/>
    </source>
</evidence>
<organism evidence="10 11">
    <name type="scientific">Aureibacter tunicatorum</name>
    <dbReference type="NCBI Taxonomy" id="866807"/>
    <lineage>
        <taxon>Bacteria</taxon>
        <taxon>Pseudomonadati</taxon>
        <taxon>Bacteroidota</taxon>
        <taxon>Cytophagia</taxon>
        <taxon>Cytophagales</taxon>
        <taxon>Persicobacteraceae</taxon>
        <taxon>Aureibacter</taxon>
    </lineage>
</organism>
<comment type="caution">
    <text evidence="10">The sequence shown here is derived from an EMBL/GenBank/DDBJ whole genome shotgun (WGS) entry which is preliminary data.</text>
</comment>
<evidence type="ECO:0000313" key="11">
    <source>
        <dbReference type="Proteomes" id="UP001185092"/>
    </source>
</evidence>
<dbReference type="PANTHER" id="PTHR43731:SF14">
    <property type="entry name" value="PRESENILIN-ASSOCIATED RHOMBOID-LIKE PROTEIN, MITOCHONDRIAL"/>
    <property type="match status" value="1"/>
</dbReference>
<evidence type="ECO:0000259" key="8">
    <source>
        <dbReference type="Pfam" id="PF01694"/>
    </source>
</evidence>
<evidence type="ECO:0000256" key="1">
    <source>
        <dbReference type="ARBA" id="ARBA00004141"/>
    </source>
</evidence>
<dbReference type="GO" id="GO:0016020">
    <property type="term" value="C:membrane"/>
    <property type="evidence" value="ECO:0007669"/>
    <property type="project" value="UniProtKB-SubCell"/>
</dbReference>
<comment type="similarity">
    <text evidence="2">Belongs to the peptidase S54 family.</text>
</comment>
<evidence type="ECO:0000256" key="4">
    <source>
        <dbReference type="ARBA" id="ARBA00022801"/>
    </source>
</evidence>
<dbReference type="RefSeq" id="WP_338390308.1">
    <property type="nucleotide sequence ID" value="NZ_AP025305.1"/>
</dbReference>
<comment type="subcellular location">
    <subcellularLocation>
        <location evidence="1">Membrane</location>
        <topology evidence="1">Multi-pass membrane protein</topology>
    </subcellularLocation>
</comment>